<evidence type="ECO:0000256" key="2">
    <source>
        <dbReference type="ARBA" id="ARBA00022723"/>
    </source>
</evidence>
<sequence>MIAEVDKDTCIGCGACPEFCPEVFKMEDDGLATAYTNPVPSEVEDAAKEAEEGCPVDAITVK</sequence>
<dbReference type="InterPro" id="IPR017896">
    <property type="entry name" value="4Fe4S_Fe-S-bd"/>
</dbReference>
<dbReference type="SUPFAM" id="SSF54862">
    <property type="entry name" value="4Fe-4S ferredoxins"/>
    <property type="match status" value="1"/>
</dbReference>
<reference evidence="8 9" key="1">
    <citation type="journal article" date="2012" name="J. Bacteriol.">
        <title>Complete genome sequences of Desulfosporosinus orientis DSM765T, Desulfosporosinus youngiae DSM17734T, Desulfosporosinus meridiei DSM13257T, and Desulfosporosinus acidiphilus DSM22704T.</title>
        <authorList>
            <person name="Pester M."/>
            <person name="Brambilla E."/>
            <person name="Alazard D."/>
            <person name="Rattei T."/>
            <person name="Weinmaier T."/>
            <person name="Han J."/>
            <person name="Lucas S."/>
            <person name="Lapidus A."/>
            <person name="Cheng J.F."/>
            <person name="Goodwin L."/>
            <person name="Pitluck S."/>
            <person name="Peters L."/>
            <person name="Ovchinnikova G."/>
            <person name="Teshima H."/>
            <person name="Detter J.C."/>
            <person name="Han C.S."/>
            <person name="Tapia R."/>
            <person name="Land M.L."/>
            <person name="Hauser L."/>
            <person name="Kyrpides N.C."/>
            <person name="Ivanova N.N."/>
            <person name="Pagani I."/>
            <person name="Huntmann M."/>
            <person name="Wei C.L."/>
            <person name="Davenport K.W."/>
            <person name="Daligault H."/>
            <person name="Chain P.S."/>
            <person name="Chen A."/>
            <person name="Mavromatis K."/>
            <person name="Markowitz V."/>
            <person name="Szeto E."/>
            <person name="Mikhailova N."/>
            <person name="Pati A."/>
            <person name="Wagner M."/>
            <person name="Woyke T."/>
            <person name="Ollivier B."/>
            <person name="Klenk H.P."/>
            <person name="Spring S."/>
            <person name="Loy A."/>
        </authorList>
    </citation>
    <scope>NUCLEOTIDE SEQUENCE [LARGE SCALE GENOMIC DNA]</scope>
    <source>
        <strain evidence="9">DSM 22704 / JCM 16185 / SJ4</strain>
    </source>
</reference>
<dbReference type="InterPro" id="IPR051269">
    <property type="entry name" value="Fe-S_cluster_ET"/>
</dbReference>
<name>I4D898_DESAJ</name>
<dbReference type="AlphaFoldDB" id="I4D898"/>
<dbReference type="PROSITE" id="PS51379">
    <property type="entry name" value="4FE4S_FER_2"/>
    <property type="match status" value="1"/>
</dbReference>
<keyword evidence="2 6" id="KW-0479">Metal-binding</keyword>
<keyword evidence="9" id="KW-1185">Reference proteome</keyword>
<accession>I4D898</accession>
<organism evidence="8 9">
    <name type="scientific">Desulfosporosinus acidiphilus (strain DSM 22704 / JCM 16185 / SJ4)</name>
    <dbReference type="NCBI Taxonomy" id="646529"/>
    <lineage>
        <taxon>Bacteria</taxon>
        <taxon>Bacillati</taxon>
        <taxon>Bacillota</taxon>
        <taxon>Clostridia</taxon>
        <taxon>Eubacteriales</taxon>
        <taxon>Desulfitobacteriaceae</taxon>
        <taxon>Desulfosporosinus</taxon>
    </lineage>
</organism>
<evidence type="ECO:0000256" key="4">
    <source>
        <dbReference type="ARBA" id="ARBA00023004"/>
    </source>
</evidence>
<gene>
    <name evidence="8" type="ordered locus">Desaci_3117</name>
</gene>
<evidence type="ECO:0000256" key="5">
    <source>
        <dbReference type="ARBA" id="ARBA00023014"/>
    </source>
</evidence>
<evidence type="ECO:0000313" key="8">
    <source>
        <dbReference type="EMBL" id="AFM42022.1"/>
    </source>
</evidence>
<dbReference type="KEGG" id="dai:Desaci_3117"/>
<dbReference type="EMBL" id="CP003639">
    <property type="protein sequence ID" value="AFM42022.1"/>
    <property type="molecule type" value="Genomic_DNA"/>
</dbReference>
<keyword evidence="1 6" id="KW-0813">Transport</keyword>
<keyword evidence="3 6" id="KW-0249">Electron transport</keyword>
<evidence type="ECO:0000313" key="9">
    <source>
        <dbReference type="Proteomes" id="UP000002892"/>
    </source>
</evidence>
<evidence type="ECO:0000259" key="7">
    <source>
        <dbReference type="PROSITE" id="PS51379"/>
    </source>
</evidence>
<dbReference type="STRING" id="646529.Desaci_3117"/>
<evidence type="ECO:0000256" key="6">
    <source>
        <dbReference type="RuleBase" id="RU368020"/>
    </source>
</evidence>
<dbReference type="OrthoDB" id="9803319at2"/>
<dbReference type="PANTHER" id="PTHR36923:SF3">
    <property type="entry name" value="FERREDOXIN"/>
    <property type="match status" value="1"/>
</dbReference>
<dbReference type="GO" id="GO:0051536">
    <property type="term" value="F:iron-sulfur cluster binding"/>
    <property type="evidence" value="ECO:0007669"/>
    <property type="project" value="UniProtKB-KW"/>
</dbReference>
<dbReference type="Gene3D" id="3.30.70.20">
    <property type="match status" value="1"/>
</dbReference>
<keyword evidence="4 6" id="KW-0408">Iron</keyword>
<dbReference type="eggNOG" id="COG1141">
    <property type="taxonomic scope" value="Bacteria"/>
</dbReference>
<comment type="function">
    <text evidence="6">Ferredoxins are iron-sulfur proteins that transfer electrons in a wide variety of metabolic reactions.</text>
</comment>
<dbReference type="Proteomes" id="UP000002892">
    <property type="component" value="Chromosome"/>
</dbReference>
<dbReference type="PANTHER" id="PTHR36923">
    <property type="entry name" value="FERREDOXIN"/>
    <property type="match status" value="1"/>
</dbReference>
<dbReference type="HOGENOM" id="CLU_139698_6_4_9"/>
<evidence type="ECO:0000256" key="3">
    <source>
        <dbReference type="ARBA" id="ARBA00022982"/>
    </source>
</evidence>
<dbReference type="RefSeq" id="WP_014828013.1">
    <property type="nucleotide sequence ID" value="NC_018068.1"/>
</dbReference>
<dbReference type="InterPro" id="IPR001080">
    <property type="entry name" value="3Fe4S_ferredoxin"/>
</dbReference>
<evidence type="ECO:0000256" key="1">
    <source>
        <dbReference type="ARBA" id="ARBA00022448"/>
    </source>
</evidence>
<feature type="domain" description="4Fe-4S ferredoxin-type" evidence="7">
    <location>
        <begin position="1"/>
        <end position="29"/>
    </location>
</feature>
<dbReference type="Pfam" id="PF13370">
    <property type="entry name" value="Fer4_13"/>
    <property type="match status" value="1"/>
</dbReference>
<proteinExistence type="predicted"/>
<dbReference type="GO" id="GO:0005506">
    <property type="term" value="F:iron ion binding"/>
    <property type="evidence" value="ECO:0007669"/>
    <property type="project" value="UniProtKB-UniRule"/>
</dbReference>
<keyword evidence="5 6" id="KW-0411">Iron-sulfur</keyword>
<dbReference type="PRINTS" id="PR00352">
    <property type="entry name" value="3FE4SFRDOXIN"/>
</dbReference>
<dbReference type="GO" id="GO:0009055">
    <property type="term" value="F:electron transfer activity"/>
    <property type="evidence" value="ECO:0007669"/>
    <property type="project" value="UniProtKB-UniRule"/>
</dbReference>
<protein>
    <recommendedName>
        <fullName evidence="6">Ferredoxin</fullName>
    </recommendedName>
</protein>